<evidence type="ECO:0000259" key="2">
    <source>
        <dbReference type="SMART" id="SM00363"/>
    </source>
</evidence>
<gene>
    <name evidence="3" type="ordered locus">Halha_0003</name>
</gene>
<protein>
    <recommendedName>
        <fullName evidence="2">RNA-binding S4 domain-containing protein</fullName>
    </recommendedName>
</protein>
<dbReference type="Gene3D" id="3.10.290.10">
    <property type="entry name" value="RNA-binding S4 domain"/>
    <property type="match status" value="1"/>
</dbReference>
<reference evidence="4" key="1">
    <citation type="submission" date="2012-02" db="EMBL/GenBank/DDBJ databases">
        <title>The complete genome of Halobacteroides halobius DSM 5150.</title>
        <authorList>
            <person name="Lucas S."/>
            <person name="Copeland A."/>
            <person name="Lapidus A."/>
            <person name="Glavina del Rio T."/>
            <person name="Dalin E."/>
            <person name="Tice H."/>
            <person name="Bruce D."/>
            <person name="Goodwin L."/>
            <person name="Pitluck S."/>
            <person name="Peters L."/>
            <person name="Mikhailova N."/>
            <person name="Gu W."/>
            <person name="Kyrpides N."/>
            <person name="Mavromatis K."/>
            <person name="Ivanova N."/>
            <person name="Brettin T."/>
            <person name="Detter J.C."/>
            <person name="Han C."/>
            <person name="Larimer F."/>
            <person name="Land M."/>
            <person name="Hauser L."/>
            <person name="Markowitz V."/>
            <person name="Cheng J.-F."/>
            <person name="Hugenholtz P."/>
            <person name="Woyke T."/>
            <person name="Wu D."/>
            <person name="Tindall B."/>
            <person name="Pomrenke H."/>
            <person name="Brambilla E."/>
            <person name="Klenk H.-P."/>
            <person name="Eisen J.A."/>
        </authorList>
    </citation>
    <scope>NUCLEOTIDE SEQUENCE [LARGE SCALE GENOMIC DNA]</scope>
    <source>
        <strain evidence="4">ATCC 35273 / DSM 5150 / MD-1</strain>
    </source>
</reference>
<dbReference type="PROSITE" id="PS50889">
    <property type="entry name" value="S4"/>
    <property type="match status" value="1"/>
</dbReference>
<dbReference type="AlphaFoldDB" id="L0K4U5"/>
<proteinExistence type="predicted"/>
<dbReference type="PATRIC" id="fig|748449.3.peg.3"/>
<keyword evidence="4" id="KW-1185">Reference proteome</keyword>
<dbReference type="KEGG" id="hhl:Halha_0003"/>
<dbReference type="GO" id="GO:0003723">
    <property type="term" value="F:RNA binding"/>
    <property type="evidence" value="ECO:0007669"/>
    <property type="project" value="UniProtKB-KW"/>
</dbReference>
<dbReference type="EMBL" id="CP003359">
    <property type="protein sequence ID" value="AGB40041.1"/>
    <property type="molecule type" value="Genomic_DNA"/>
</dbReference>
<dbReference type="Pfam" id="PF13275">
    <property type="entry name" value="S4_2"/>
    <property type="match status" value="1"/>
</dbReference>
<accession>L0K4U5</accession>
<feature type="domain" description="RNA-binding S4" evidence="2">
    <location>
        <begin position="11"/>
        <end position="67"/>
    </location>
</feature>
<keyword evidence="1" id="KW-0694">RNA-binding</keyword>
<dbReference type="OrthoDB" id="9811532at2"/>
<dbReference type="HOGENOM" id="CLU_127162_4_0_9"/>
<organism evidence="3 4">
    <name type="scientific">Halobacteroides halobius (strain ATCC 35273 / DSM 5150 / MD-1)</name>
    <dbReference type="NCBI Taxonomy" id="748449"/>
    <lineage>
        <taxon>Bacteria</taxon>
        <taxon>Bacillati</taxon>
        <taxon>Bacillota</taxon>
        <taxon>Clostridia</taxon>
        <taxon>Halanaerobiales</taxon>
        <taxon>Halobacteroidaceae</taxon>
        <taxon>Halobacteroides</taxon>
    </lineage>
</organism>
<dbReference type="InterPro" id="IPR036986">
    <property type="entry name" value="S4_RNA-bd_sf"/>
</dbReference>
<dbReference type="SMART" id="SM00363">
    <property type="entry name" value="S4"/>
    <property type="match status" value="1"/>
</dbReference>
<evidence type="ECO:0000256" key="1">
    <source>
        <dbReference type="PROSITE-ProRule" id="PRU00182"/>
    </source>
</evidence>
<name>L0K4U5_HALHC</name>
<dbReference type="STRING" id="748449.Halha_0003"/>
<dbReference type="CDD" id="cd00165">
    <property type="entry name" value="S4"/>
    <property type="match status" value="1"/>
</dbReference>
<dbReference type="SUPFAM" id="SSF55174">
    <property type="entry name" value="Alpha-L RNA-binding motif"/>
    <property type="match status" value="1"/>
</dbReference>
<evidence type="ECO:0000313" key="3">
    <source>
        <dbReference type="EMBL" id="AGB40041.1"/>
    </source>
</evidence>
<evidence type="ECO:0000313" key="4">
    <source>
        <dbReference type="Proteomes" id="UP000010880"/>
    </source>
</evidence>
<dbReference type="InterPro" id="IPR002942">
    <property type="entry name" value="S4_RNA-bd"/>
</dbReference>
<dbReference type="RefSeq" id="WP_015325769.1">
    <property type="nucleotide sequence ID" value="NC_019978.1"/>
</dbReference>
<dbReference type="eggNOG" id="COG2501">
    <property type="taxonomic scope" value="Bacteria"/>
</dbReference>
<dbReference type="Proteomes" id="UP000010880">
    <property type="component" value="Chromosome"/>
</dbReference>
<sequence length="70" mass="7690">MKKIEIKTDTINLDQFLKWANLVSTGGEAKVIIQAGKVKVNGEIETQRSKTLTSGDKIEYGGTNYQITSS</sequence>